<dbReference type="SUPFAM" id="SSF109604">
    <property type="entry name" value="HD-domain/PDEase-like"/>
    <property type="match status" value="1"/>
</dbReference>
<feature type="compositionally biased region" description="Basic residues" evidence="10">
    <location>
        <begin position="1339"/>
        <end position="1370"/>
    </location>
</feature>
<dbReference type="PROSITE" id="PS00126">
    <property type="entry name" value="PDEASE_I_1"/>
    <property type="match status" value="1"/>
</dbReference>
<dbReference type="InterPro" id="IPR023088">
    <property type="entry name" value="PDEase"/>
</dbReference>
<name>A0AAU9FKJ5_DROMD</name>
<comment type="similarity">
    <text evidence="1 9">Belongs to the cyclic nucleotide phosphodiesterase family.</text>
</comment>
<dbReference type="PANTHER" id="PTHR11347">
    <property type="entry name" value="CYCLIC NUCLEOTIDE PHOSPHODIESTERASE"/>
    <property type="match status" value="1"/>
</dbReference>
<dbReference type="Proteomes" id="UP001500889">
    <property type="component" value="Chromosome U"/>
</dbReference>
<evidence type="ECO:0000256" key="4">
    <source>
        <dbReference type="ARBA" id="ARBA00022737"/>
    </source>
</evidence>
<evidence type="ECO:0000313" key="13">
    <source>
        <dbReference type="Proteomes" id="UP001500889"/>
    </source>
</evidence>
<feature type="region of interest" description="Disordered" evidence="10">
    <location>
        <begin position="235"/>
        <end position="263"/>
    </location>
</feature>
<feature type="compositionally biased region" description="Low complexity" evidence="10">
    <location>
        <begin position="1233"/>
        <end position="1251"/>
    </location>
</feature>
<feature type="compositionally biased region" description="Basic residues" evidence="10">
    <location>
        <begin position="11"/>
        <end position="21"/>
    </location>
</feature>
<feature type="compositionally biased region" description="Low complexity" evidence="10">
    <location>
        <begin position="342"/>
        <end position="351"/>
    </location>
</feature>
<feature type="binding site" evidence="8">
    <location>
        <position position="912"/>
    </location>
    <ligand>
        <name>Zn(2+)</name>
        <dbReference type="ChEBI" id="CHEBI:29105"/>
        <label>1</label>
    </ligand>
</feature>
<dbReference type="Gene3D" id="3.30.450.40">
    <property type="match status" value="2"/>
</dbReference>
<feature type="binding site" evidence="7">
    <location>
        <position position="1022"/>
    </location>
    <ligand>
        <name>AMP</name>
        <dbReference type="ChEBI" id="CHEBI:456215"/>
    </ligand>
</feature>
<dbReference type="EMBL" id="AP029264">
    <property type="protein sequence ID" value="BFF96304.1"/>
    <property type="molecule type" value="Genomic_DNA"/>
</dbReference>
<feature type="compositionally biased region" description="Polar residues" evidence="10">
    <location>
        <begin position="1297"/>
        <end position="1314"/>
    </location>
</feature>
<gene>
    <name evidence="12" type="ORF">DMAD_13532</name>
</gene>
<feature type="binding site" evidence="7">
    <location>
        <position position="912"/>
    </location>
    <ligand>
        <name>AMP</name>
        <dbReference type="ChEBI" id="CHEBI:456215"/>
    </ligand>
</feature>
<dbReference type="Pfam" id="PF01590">
    <property type="entry name" value="GAF"/>
    <property type="match status" value="2"/>
</dbReference>
<keyword evidence="2" id="KW-0140">cGMP</keyword>
<evidence type="ECO:0000256" key="5">
    <source>
        <dbReference type="ARBA" id="ARBA00022801"/>
    </source>
</evidence>
<organism evidence="12 13">
    <name type="scientific">Drosophila madeirensis</name>
    <name type="common">Fruit fly</name>
    <dbReference type="NCBI Taxonomy" id="30013"/>
    <lineage>
        <taxon>Eukaryota</taxon>
        <taxon>Metazoa</taxon>
        <taxon>Ecdysozoa</taxon>
        <taxon>Arthropoda</taxon>
        <taxon>Hexapoda</taxon>
        <taxon>Insecta</taxon>
        <taxon>Pterygota</taxon>
        <taxon>Neoptera</taxon>
        <taxon>Endopterygota</taxon>
        <taxon>Diptera</taxon>
        <taxon>Brachycera</taxon>
        <taxon>Muscomorpha</taxon>
        <taxon>Ephydroidea</taxon>
        <taxon>Drosophilidae</taxon>
        <taxon>Drosophila</taxon>
        <taxon>Sophophora</taxon>
    </lineage>
</organism>
<dbReference type="PROSITE" id="PS51845">
    <property type="entry name" value="PDEASE_I_2"/>
    <property type="match status" value="1"/>
</dbReference>
<feature type="region of interest" description="Disordered" evidence="10">
    <location>
        <begin position="104"/>
        <end position="194"/>
    </location>
</feature>
<feature type="region of interest" description="Disordered" evidence="10">
    <location>
        <begin position="1283"/>
        <end position="1318"/>
    </location>
</feature>
<dbReference type="InterPro" id="IPR003607">
    <property type="entry name" value="HD/PDEase_dom"/>
</dbReference>
<feature type="region of interest" description="Disordered" evidence="10">
    <location>
        <begin position="1336"/>
        <end position="1377"/>
    </location>
</feature>
<evidence type="ECO:0000256" key="6">
    <source>
        <dbReference type="PIRSR" id="PIRSR623088-1"/>
    </source>
</evidence>
<dbReference type="SUPFAM" id="SSF55781">
    <property type="entry name" value="GAF domain-like"/>
    <property type="match status" value="2"/>
</dbReference>
<evidence type="ECO:0000256" key="3">
    <source>
        <dbReference type="ARBA" id="ARBA00022723"/>
    </source>
</evidence>
<dbReference type="InterPro" id="IPR029016">
    <property type="entry name" value="GAF-like_dom_sf"/>
</dbReference>
<accession>A0AAU9FKJ5</accession>
<feature type="compositionally biased region" description="Polar residues" evidence="10">
    <location>
        <begin position="235"/>
        <end position="248"/>
    </location>
</feature>
<dbReference type="CDD" id="cd00077">
    <property type="entry name" value="HDc"/>
    <property type="match status" value="1"/>
</dbReference>
<dbReference type="InterPro" id="IPR003018">
    <property type="entry name" value="GAF"/>
</dbReference>
<dbReference type="GO" id="GO:0046872">
    <property type="term" value="F:metal ion binding"/>
    <property type="evidence" value="ECO:0007669"/>
    <property type="project" value="UniProtKB-KW"/>
</dbReference>
<feature type="binding site" evidence="8">
    <location>
        <position position="875"/>
    </location>
    <ligand>
        <name>Zn(2+)</name>
        <dbReference type="ChEBI" id="CHEBI:29105"/>
        <label>1</label>
    </ligand>
</feature>
<feature type="compositionally biased region" description="Polar residues" evidence="10">
    <location>
        <begin position="122"/>
        <end position="143"/>
    </location>
</feature>
<evidence type="ECO:0000256" key="2">
    <source>
        <dbReference type="ARBA" id="ARBA00022535"/>
    </source>
</evidence>
<dbReference type="SMART" id="SM00471">
    <property type="entry name" value="HDc"/>
    <property type="match status" value="1"/>
</dbReference>
<dbReference type="FunFam" id="3.30.450.40:FF:000031">
    <property type="entry name" value="Phosphodiesterase"/>
    <property type="match status" value="1"/>
</dbReference>
<evidence type="ECO:0000259" key="11">
    <source>
        <dbReference type="PROSITE" id="PS51845"/>
    </source>
</evidence>
<feature type="compositionally biased region" description="Low complexity" evidence="10">
    <location>
        <begin position="22"/>
        <end position="52"/>
    </location>
</feature>
<evidence type="ECO:0000256" key="7">
    <source>
        <dbReference type="PIRSR" id="PIRSR623088-2"/>
    </source>
</evidence>
<feature type="binding site" evidence="7">
    <location>
        <begin position="871"/>
        <end position="875"/>
    </location>
    <ligand>
        <name>AMP</name>
        <dbReference type="ChEBI" id="CHEBI:456215"/>
    </ligand>
</feature>
<dbReference type="FunFam" id="3.30.450.40:FF:000032">
    <property type="entry name" value="Phosphodiesterase"/>
    <property type="match status" value="1"/>
</dbReference>
<dbReference type="Pfam" id="PF00233">
    <property type="entry name" value="PDEase_I"/>
    <property type="match status" value="1"/>
</dbReference>
<feature type="region of interest" description="Disordered" evidence="10">
    <location>
        <begin position="324"/>
        <end position="351"/>
    </location>
</feature>
<sequence>MGQAASMCRFRGCRYKNKNKNSNKQQQQQQQQQQKEQQQQTPLPSPQLQHQSAEAAATGLHLRSIEEPPTTPLQLGASGRMNAEQGGTGYGYGEHSLLLATRTGVPLPPASHQPSPAHHYQPLSSNQNNIGSASGSPNSSAYPQLQLYATQQPMQQQQHQQQQLQHLSSYQHHYHHQSSASSSSPQHTRPPYDPEHVRMEAWLDENQEFVQDYFIRKATRQTVDAWLVSHATTAGNDVVSSSSPTHPNGQTSSSRGGSGATTPVRKISAHEFERGGLLKPIVNTIDGTPTFLSIGPPMDNGGVGGSCSNLQNVGGVVAGQYQYHSHHHSHHHHPHLHHSQHSHYQAGGAVGSSSLGSISSVAAGAGTGGGASPGSAGAGGSSSAGSGNVHQYQFYHCIQRPQRLSRNELKQLDEKEIIFELVKDICNELEVRTLCHKILQNVSILLNADRGSLFLVQGRCNGPDGLKKCLVSKLFDVCPRSTVEEMEQQEEVRVAWGTGIAGHVAESGEPVNIPDAYQDERFNCEIDSLTGYRTKALLCMPIKDSSGDVIGVAQVINKVNGECFTEIDEKVFASYLQFCGIGLRNAQLYEKSQLEIKRNQVLLDLARMIFEEQSTIEHMVFRILTHMQSLIQCQRVQILLVHEADKGSFSRVFDFEANDLSEEEATSRTSPYESRFPINIGITGHVATTGETVMVPNAYEDDRFDSKVDENSSFKHRSILCMAIKNSLGQIIGVIQLINKFNELDFTKNDENFVEAFAIFCGMGIHNTHMYEKAIVAMAKQSVTLEVLSYHASATMDEAHRLRRLRVPSAVHFRLHDFKFDDIHFEDDDTLKACLRMFLDLDFVERFHIDYEVLCRWLLSVKKNYRNVTYHNWRHAFNVAQMMFAILTTTQWWKIFGEIECLALIIGCLCHDLDHRGTNNSFQIKASSPLAQLYSTSTMEHHHFDQCLMILNSPGNQILANLSSDDYCRVIRVLEDAILSTDLAVYFKKRGPFLESVEQPLSHWVGEEPRALLRAMSMTVCDLSAITKPWEIEKRVADLVSSEFFEQGDMEKQELNITPIDIMNREKEDELPMMQVNFIDSICLPIYEAFATLSDKLEPLVEGVRDNRGHWIDLADGTKTSQEEEEEKQRKEQQIVISNGDCKALMSEDDDDVAGEAVAAAAGDQSVNGTHTAVADSRNTTNNHIAVVASHPTSTQSSDDDDDAVNDVVAVAPEEQQLEEEQERSNGHADVESISSCLSSASSSTASSRASTPPPTGEDDSTPGSPSKTLQARLVAVNLNALQRQSPAAKKQRCRSCEQTQRSGLQVRKTSSLKGPQDLECRNGTAALCKSTPMINNHNNHHQHHHHSHSHGSHGHSHHHHHHHHSHQNHHPIIGGGIGCASIGGSGLISLNAASTDSDRIPKIVGKLGNLDGLPFGNGNGCTTNGHGLPYGSYQNHHPHHLLARRHSETNSNGGATALAADK</sequence>
<keyword evidence="13" id="KW-1185">Reference proteome</keyword>
<dbReference type="GO" id="GO:0046068">
    <property type="term" value="P:cGMP metabolic process"/>
    <property type="evidence" value="ECO:0007669"/>
    <property type="project" value="UniProtKB-ARBA"/>
</dbReference>
<dbReference type="FunFam" id="1.10.1300.10:FF:000003">
    <property type="entry name" value="Phosphodiesterase"/>
    <property type="match status" value="1"/>
</dbReference>
<feature type="binding site" evidence="7">
    <location>
        <position position="1075"/>
    </location>
    <ligand>
        <name>AMP</name>
        <dbReference type="ChEBI" id="CHEBI:456215"/>
    </ligand>
</feature>
<feature type="region of interest" description="Disordered" evidence="10">
    <location>
        <begin position="1"/>
        <end position="89"/>
    </location>
</feature>
<dbReference type="Gene3D" id="1.10.1300.10">
    <property type="entry name" value="3'5'-cyclic nucleotide phosphodiesterase, catalytic domain"/>
    <property type="match status" value="1"/>
</dbReference>
<dbReference type="EC" id="3.1.4.-" evidence="9"/>
<dbReference type="InterPro" id="IPR036971">
    <property type="entry name" value="PDEase_catalytic_dom_sf"/>
</dbReference>
<proteinExistence type="inferred from homology"/>
<dbReference type="InterPro" id="IPR002073">
    <property type="entry name" value="PDEase_catalytic_dom"/>
</dbReference>
<feature type="binding site" evidence="8">
    <location>
        <position position="911"/>
    </location>
    <ligand>
        <name>Zn(2+)</name>
        <dbReference type="ChEBI" id="CHEBI:29105"/>
        <label>1</label>
    </ligand>
</feature>
<evidence type="ECO:0000256" key="9">
    <source>
        <dbReference type="RuleBase" id="RU363067"/>
    </source>
</evidence>
<reference evidence="12 13" key="1">
    <citation type="submission" date="2024-02" db="EMBL/GenBank/DDBJ databases">
        <title>A chromosome-level genome assembly of Drosophila madeirensis, a fruit fly species endemic to Madeira island.</title>
        <authorList>
            <person name="Tomihara K."/>
            <person name="Llopart A."/>
            <person name="Yamamoto D."/>
        </authorList>
    </citation>
    <scope>NUCLEOTIDE SEQUENCE [LARGE SCALE GENOMIC DNA]</scope>
    <source>
        <strain evidence="12 13">RF1</strain>
    </source>
</reference>
<feature type="compositionally biased region" description="Basic residues" evidence="10">
    <location>
        <begin position="324"/>
        <end position="341"/>
    </location>
</feature>
<dbReference type="GO" id="GO:0007165">
    <property type="term" value="P:signal transduction"/>
    <property type="evidence" value="ECO:0007669"/>
    <property type="project" value="InterPro"/>
</dbReference>
<keyword evidence="4" id="KW-0677">Repeat</keyword>
<protein>
    <recommendedName>
        <fullName evidence="9">Phosphodiesterase</fullName>
        <ecNumber evidence="9">3.1.4.-</ecNumber>
    </recommendedName>
</protein>
<feature type="domain" description="PDEase" evidence="11">
    <location>
        <begin position="794"/>
        <end position="1118"/>
    </location>
</feature>
<dbReference type="InterPro" id="IPR023174">
    <property type="entry name" value="PDEase_CS"/>
</dbReference>
<evidence type="ECO:0000256" key="1">
    <source>
        <dbReference type="ARBA" id="ARBA00007648"/>
    </source>
</evidence>
<feature type="active site" description="Proton donor" evidence="6">
    <location>
        <position position="871"/>
    </location>
</feature>
<feature type="binding site" evidence="8">
    <location>
        <position position="912"/>
    </location>
    <ligand>
        <name>Zn(2+)</name>
        <dbReference type="ChEBI" id="CHEBI:29105"/>
        <label>2</label>
    </ligand>
</feature>
<dbReference type="PRINTS" id="PR00387">
    <property type="entry name" value="PDIESTERASE1"/>
</dbReference>
<feature type="binding site" evidence="8">
    <location>
        <position position="1022"/>
    </location>
    <ligand>
        <name>Zn(2+)</name>
        <dbReference type="ChEBI" id="CHEBI:29105"/>
        <label>1</label>
    </ligand>
</feature>
<dbReference type="GO" id="GO:0047555">
    <property type="term" value="F:3',5'-cyclic-GMP phosphodiesterase activity"/>
    <property type="evidence" value="ECO:0007669"/>
    <property type="project" value="UniProtKB-ARBA"/>
</dbReference>
<evidence type="ECO:0000313" key="12">
    <source>
        <dbReference type="EMBL" id="BFF96304.1"/>
    </source>
</evidence>
<comment type="cofactor">
    <cofactor evidence="9">
        <name>a divalent metal cation</name>
        <dbReference type="ChEBI" id="CHEBI:60240"/>
    </cofactor>
    <text evidence="9">Binds 2 divalent metal cations per subunit. Site 1 may preferentially bind zinc ions, while site 2 has a preference for magnesium and/or manganese ions.</text>
</comment>
<feature type="region of interest" description="Disordered" evidence="10">
    <location>
        <begin position="1214"/>
        <end position="1268"/>
    </location>
</feature>
<keyword evidence="3 8" id="KW-0479">Metal-binding</keyword>
<evidence type="ECO:0000256" key="8">
    <source>
        <dbReference type="PIRSR" id="PIRSR623088-3"/>
    </source>
</evidence>
<keyword evidence="5 9" id="KW-0378">Hydrolase</keyword>
<evidence type="ECO:0000256" key="10">
    <source>
        <dbReference type="SAM" id="MobiDB-lite"/>
    </source>
</evidence>
<feature type="compositionally biased region" description="Low complexity" evidence="10">
    <location>
        <begin position="144"/>
        <end position="187"/>
    </location>
</feature>
<dbReference type="SMART" id="SM00065">
    <property type="entry name" value="GAF"/>
    <property type="match status" value="2"/>
</dbReference>